<dbReference type="OrthoDB" id="296793at2759"/>
<evidence type="ECO:0000256" key="3">
    <source>
        <dbReference type="ARBA" id="ARBA00020976"/>
    </source>
</evidence>
<dbReference type="GO" id="GO:0007030">
    <property type="term" value="P:Golgi organization"/>
    <property type="evidence" value="ECO:0007669"/>
    <property type="project" value="TreeGrafter"/>
</dbReference>
<evidence type="ECO:0000256" key="7">
    <source>
        <dbReference type="ARBA" id="ARBA00023136"/>
    </source>
</evidence>
<accession>A0A1M2W4V1</accession>
<dbReference type="InterPro" id="IPR048320">
    <property type="entry name" value="COG3_N"/>
</dbReference>
<comment type="caution">
    <text evidence="12">The sequence shown here is derived from an EMBL/GenBank/DDBJ whole genome shotgun (WGS) entry which is preliminary data.</text>
</comment>
<dbReference type="InterPro" id="IPR048685">
    <property type="entry name" value="COG3_C"/>
</dbReference>
<dbReference type="InterPro" id="IPR007265">
    <property type="entry name" value="COG_su3"/>
</dbReference>
<dbReference type="GO" id="GO:0005801">
    <property type="term" value="C:cis-Golgi network"/>
    <property type="evidence" value="ECO:0007669"/>
    <property type="project" value="InterPro"/>
</dbReference>
<feature type="domain" description="Conserved oligomeric Golgi complex subunit 3 N-terminal" evidence="10">
    <location>
        <begin position="134"/>
        <end position="277"/>
    </location>
</feature>
<dbReference type="GO" id="GO:0017119">
    <property type="term" value="C:Golgi transport complex"/>
    <property type="evidence" value="ECO:0007669"/>
    <property type="project" value="TreeGrafter"/>
</dbReference>
<gene>
    <name evidence="12" type="ORF">TRAPUB_8553</name>
</gene>
<evidence type="ECO:0000256" key="4">
    <source>
        <dbReference type="ARBA" id="ARBA00022448"/>
    </source>
</evidence>
<comment type="subcellular location">
    <subcellularLocation>
        <location evidence="1">Golgi apparatus membrane</location>
        <topology evidence="1">Peripheral membrane protein</topology>
    </subcellularLocation>
</comment>
<dbReference type="GO" id="GO:0006891">
    <property type="term" value="P:intra-Golgi vesicle-mediated transport"/>
    <property type="evidence" value="ECO:0007669"/>
    <property type="project" value="TreeGrafter"/>
</dbReference>
<dbReference type="Pfam" id="PF20671">
    <property type="entry name" value="COG3_C"/>
    <property type="match status" value="1"/>
</dbReference>
<evidence type="ECO:0000313" key="12">
    <source>
        <dbReference type="EMBL" id="OJT14881.1"/>
    </source>
</evidence>
<proteinExistence type="inferred from homology"/>
<keyword evidence="13" id="KW-1185">Reference proteome</keyword>
<feature type="compositionally biased region" description="Polar residues" evidence="9">
    <location>
        <begin position="1"/>
        <end position="16"/>
    </location>
</feature>
<evidence type="ECO:0000259" key="11">
    <source>
        <dbReference type="Pfam" id="PF20671"/>
    </source>
</evidence>
<dbReference type="Pfam" id="PF04136">
    <property type="entry name" value="COG3_N"/>
    <property type="match status" value="1"/>
</dbReference>
<feature type="domain" description="Conserved oligomeric Golgi complex subunit 3 C-terminal" evidence="11">
    <location>
        <begin position="299"/>
        <end position="632"/>
    </location>
</feature>
<dbReference type="GO" id="GO:0006886">
    <property type="term" value="P:intracellular protein transport"/>
    <property type="evidence" value="ECO:0007669"/>
    <property type="project" value="InterPro"/>
</dbReference>
<dbReference type="EMBL" id="MNAD01000223">
    <property type="protein sequence ID" value="OJT14881.1"/>
    <property type="molecule type" value="Genomic_DNA"/>
</dbReference>
<feature type="region of interest" description="Disordered" evidence="9">
    <location>
        <begin position="1"/>
        <end position="23"/>
    </location>
</feature>
<keyword evidence="6" id="KW-0333">Golgi apparatus</keyword>
<sequence length="859" mass="97910">MASTSKRPPNLNTLTPHSKPVMSVEEWEASAPIGDVEVKSVNCVQAASERAALPPKFSVEDPGSSSRPSTPTIRGKLGQGSRPSTPNLSSAHRHTASHALHPKQPIQTPQQFYDWFSLIDRSVTHSQEAHIRAHLESVSDHLETCDRLIQRIDEIDGEVADMLQGWRSVEESGKSLKDACELLLQERDRLLDMTVSIDERLEYFQELEQATRMLNHPGESLVLQTDFLYMVERVDMCIDYLKSHRHFKEAEIYLLRFQQCMTRAMTLIKMYFVGSLRALTTDVSKRLAEKDVSTTAQMHLLYTRFQTVSGPLAPLLAELERRAQAHPDELSALLAECHVAYFSARRSLLVGRLMEEIKGLDPARTELVELTRAGCSYLKQLCTDEFNLFRAFFNSGEEQLYQYLENLCDYLYDDLRPRILHEPRLTALCEVCTVLQALMVLDVPSVPDSSSDEEADLDDELTLDLDHPRRNRGLRTLHISHLLQMVLQDAQTRLFFKAQSVIQSEIRYYVPRPEDLAYPDKLVAARKPVSGTDIREKQSVSRIFQVKSWDKQETWYPTLQKTVWVLSQLHEFVKPAIFDELAQEAIKYCLQTLLSAAETLKSKNPPKSVYDGHLFLLRHLLILKEMTQNLDLVHRDVERGSALSGIPESLASVLGRTTSLLPNALLTSLGMPRDEDTSDVRHGIDQLLKQACEDVIKTAADAVSGSTRSWAERLRMVYSLDNEPLPQEGDLPRMNYELERHWAGADAAVGIINGIPYTLERETNEVVVRLQLYIEDERTVEVLVKHIQELIVDHWMYWRETTWNLYNGEIRDKIPTEEMFREHVVNGCRADWVYVPVPIPNNYAENVARRNAAAGSSTA</sequence>
<name>A0A1M2W4V1_TRAPU</name>
<feature type="region of interest" description="Disordered" evidence="9">
    <location>
        <begin position="49"/>
        <end position="104"/>
    </location>
</feature>
<keyword evidence="7" id="KW-0472">Membrane</keyword>
<keyword evidence="4" id="KW-0813">Transport</keyword>
<evidence type="ECO:0000256" key="1">
    <source>
        <dbReference type="ARBA" id="ARBA00004395"/>
    </source>
</evidence>
<dbReference type="PANTHER" id="PTHR13302:SF8">
    <property type="entry name" value="CONSERVED OLIGOMERIC GOLGI COMPLEX SUBUNIT 3"/>
    <property type="match status" value="1"/>
</dbReference>
<evidence type="ECO:0000256" key="6">
    <source>
        <dbReference type="ARBA" id="ARBA00023034"/>
    </source>
</evidence>
<comment type="similarity">
    <text evidence="2">Belongs to the COG3 family.</text>
</comment>
<evidence type="ECO:0000313" key="13">
    <source>
        <dbReference type="Proteomes" id="UP000184267"/>
    </source>
</evidence>
<dbReference type="GO" id="GO:0000139">
    <property type="term" value="C:Golgi membrane"/>
    <property type="evidence" value="ECO:0007669"/>
    <property type="project" value="UniProtKB-SubCell"/>
</dbReference>
<dbReference type="Proteomes" id="UP000184267">
    <property type="component" value="Unassembled WGS sequence"/>
</dbReference>
<organism evidence="12 13">
    <name type="scientific">Trametes pubescens</name>
    <name type="common">White-rot fungus</name>
    <dbReference type="NCBI Taxonomy" id="154538"/>
    <lineage>
        <taxon>Eukaryota</taxon>
        <taxon>Fungi</taxon>
        <taxon>Dikarya</taxon>
        <taxon>Basidiomycota</taxon>
        <taxon>Agaricomycotina</taxon>
        <taxon>Agaricomycetes</taxon>
        <taxon>Polyporales</taxon>
        <taxon>Polyporaceae</taxon>
        <taxon>Trametes</taxon>
    </lineage>
</organism>
<dbReference type="PANTHER" id="PTHR13302">
    <property type="entry name" value="CONSERVED OLIGOMERIC GOLGI COMPLEX COMPONENT 3"/>
    <property type="match status" value="1"/>
</dbReference>
<evidence type="ECO:0000256" key="8">
    <source>
        <dbReference type="ARBA" id="ARBA00031339"/>
    </source>
</evidence>
<evidence type="ECO:0000256" key="9">
    <source>
        <dbReference type="SAM" id="MobiDB-lite"/>
    </source>
</evidence>
<dbReference type="AlphaFoldDB" id="A0A1M2W4V1"/>
<keyword evidence="5" id="KW-0653">Protein transport</keyword>
<evidence type="ECO:0000259" key="10">
    <source>
        <dbReference type="Pfam" id="PF04136"/>
    </source>
</evidence>
<evidence type="ECO:0000256" key="2">
    <source>
        <dbReference type="ARBA" id="ARBA00009936"/>
    </source>
</evidence>
<protein>
    <recommendedName>
        <fullName evidence="3">Conserved oligomeric Golgi complex subunit 3</fullName>
    </recommendedName>
    <alternativeName>
        <fullName evidence="8">Component of oligomeric Golgi complex 3</fullName>
    </alternativeName>
</protein>
<feature type="compositionally biased region" description="Polar residues" evidence="9">
    <location>
        <begin position="63"/>
        <end position="72"/>
    </location>
</feature>
<dbReference type="STRING" id="154538.A0A1M2W4V1"/>
<reference evidence="12 13" key="1">
    <citation type="submission" date="2016-10" db="EMBL/GenBank/DDBJ databases">
        <title>Genome sequence of the basidiomycete white-rot fungus Trametes pubescens.</title>
        <authorList>
            <person name="Makela M.R."/>
            <person name="Granchi Z."/>
            <person name="Peng M."/>
            <person name="De Vries R.P."/>
            <person name="Grigoriev I."/>
            <person name="Riley R."/>
            <person name="Hilden K."/>
        </authorList>
    </citation>
    <scope>NUCLEOTIDE SEQUENCE [LARGE SCALE GENOMIC DNA]</scope>
    <source>
        <strain evidence="12 13">FBCC735</strain>
    </source>
</reference>
<dbReference type="OMA" id="DEFELWG"/>
<feature type="compositionally biased region" description="Polar residues" evidence="9">
    <location>
        <begin position="81"/>
        <end position="90"/>
    </location>
</feature>
<evidence type="ECO:0000256" key="5">
    <source>
        <dbReference type="ARBA" id="ARBA00022927"/>
    </source>
</evidence>